<evidence type="ECO:0000256" key="3">
    <source>
        <dbReference type="ARBA" id="ARBA00022679"/>
    </source>
</evidence>
<dbReference type="SMART" id="SM00028">
    <property type="entry name" value="TPR"/>
    <property type="match status" value="3"/>
</dbReference>
<organism evidence="8 9">
    <name type="scientific">Flavobacterium suaedae</name>
    <dbReference type="NCBI Taxonomy" id="1767027"/>
    <lineage>
        <taxon>Bacteria</taxon>
        <taxon>Pseudomonadati</taxon>
        <taxon>Bacteroidota</taxon>
        <taxon>Flavobacteriia</taxon>
        <taxon>Flavobacteriales</taxon>
        <taxon>Flavobacteriaceae</taxon>
        <taxon>Flavobacterium</taxon>
    </lineage>
</organism>
<dbReference type="RefSeq" id="WP_188620296.1">
    <property type="nucleotide sequence ID" value="NZ_BMJE01000003.1"/>
</dbReference>
<feature type="repeat" description="TPR" evidence="6">
    <location>
        <begin position="119"/>
        <end position="152"/>
    </location>
</feature>
<evidence type="ECO:0000313" key="9">
    <source>
        <dbReference type="Proteomes" id="UP000615760"/>
    </source>
</evidence>
<dbReference type="Gene3D" id="3.30.565.10">
    <property type="entry name" value="Histidine kinase-like ATPase, C-terminal domain"/>
    <property type="match status" value="1"/>
</dbReference>
<sequence length="551" mass="64049">MKELKHFSLFFYFVIAIYYINPQYLYSQQTNNDSLRYYYDKVINPSDSNDLIDAYSFYKRNTQKPLINNDTLLVINNMRLLAIIQFNWGALQDSEETSVSALKLLDDLKDSPQSREARVGIYNQLGKIYRGFDNKNMALKYYNKALSFSTKLNDSLTILNNKANIYRDLKQYDKAIAELSKVYKKGLEIQDTLLITFALDNLGFVQSKLAMPEGITNLKKSLDYRLKIGDTKGSYSSLAHLSDYYKEEGDKNSAIAYADRAYEIAEEIKSSNFIEDALARTLKLYDDEKVLTYIRLDENNKKTKNEIQNRNASMKYDFTKEKRRADENELLSEKEKRRAQIFLLLGISILLSGVLLILYLRARYKREKLLQVYNTEIRISKKIHDEVANDVYHVMSKIQSDNYNVLDNLESIYNKTRDISRENNTIDLKEKFNDCLYDMLLSFKNDSTTVITQNFNKVNWNQLSEIKKNTTYRVLQELMINMKKHSNATHVVIKFNQEGNKLAIDYKDNGKGCTLNKTGGLLNVENRIKTINGTVTFESEVNNGFKVNIKV</sequence>
<keyword evidence="7" id="KW-0472">Membrane</keyword>
<keyword evidence="6" id="KW-0802">TPR repeat</keyword>
<evidence type="ECO:0000256" key="7">
    <source>
        <dbReference type="SAM" id="Phobius"/>
    </source>
</evidence>
<dbReference type="PANTHER" id="PTHR24421">
    <property type="entry name" value="NITRATE/NITRITE SENSOR PROTEIN NARX-RELATED"/>
    <property type="match status" value="1"/>
</dbReference>
<dbReference type="InterPro" id="IPR019734">
    <property type="entry name" value="TPR_rpt"/>
</dbReference>
<dbReference type="CDD" id="cd16917">
    <property type="entry name" value="HATPase_UhpB-NarQ-NarX-like"/>
    <property type="match status" value="1"/>
</dbReference>
<evidence type="ECO:0000256" key="4">
    <source>
        <dbReference type="ARBA" id="ARBA00022777"/>
    </source>
</evidence>
<reference evidence="9" key="1">
    <citation type="journal article" date="2019" name="Int. J. Syst. Evol. Microbiol.">
        <title>The Global Catalogue of Microorganisms (GCM) 10K type strain sequencing project: providing services to taxonomists for standard genome sequencing and annotation.</title>
        <authorList>
            <consortium name="The Broad Institute Genomics Platform"/>
            <consortium name="The Broad Institute Genome Sequencing Center for Infectious Disease"/>
            <person name="Wu L."/>
            <person name="Ma J."/>
        </authorList>
    </citation>
    <scope>NUCLEOTIDE SEQUENCE [LARGE SCALE GENOMIC DNA]</scope>
    <source>
        <strain evidence="9">CGMCC 1.15461</strain>
    </source>
</reference>
<dbReference type="PANTHER" id="PTHR24421:SF10">
    <property type="entry name" value="NITRATE_NITRITE SENSOR PROTEIN NARQ"/>
    <property type="match status" value="1"/>
</dbReference>
<accession>A0ABQ1JQP6</accession>
<keyword evidence="9" id="KW-1185">Reference proteome</keyword>
<feature type="transmembrane region" description="Helical" evidence="7">
    <location>
        <begin position="7"/>
        <end position="26"/>
    </location>
</feature>
<name>A0ABQ1JQP6_9FLAO</name>
<evidence type="ECO:0000313" key="8">
    <source>
        <dbReference type="EMBL" id="GGB73197.1"/>
    </source>
</evidence>
<protein>
    <recommendedName>
        <fullName evidence="2">histidine kinase</fullName>
        <ecNumber evidence="2">2.7.13.3</ecNumber>
    </recommendedName>
</protein>
<keyword evidence="4" id="KW-0418">Kinase</keyword>
<keyword evidence="7" id="KW-0812">Transmembrane</keyword>
<feature type="transmembrane region" description="Helical" evidence="7">
    <location>
        <begin position="341"/>
        <end position="360"/>
    </location>
</feature>
<dbReference type="SUPFAM" id="SSF48452">
    <property type="entry name" value="TPR-like"/>
    <property type="match status" value="1"/>
</dbReference>
<dbReference type="EC" id="2.7.13.3" evidence="2"/>
<dbReference type="InterPro" id="IPR050482">
    <property type="entry name" value="Sensor_HK_TwoCompSys"/>
</dbReference>
<comment type="caution">
    <text evidence="8">The sequence shown here is derived from an EMBL/GenBank/DDBJ whole genome shotgun (WGS) entry which is preliminary data.</text>
</comment>
<dbReference type="InterPro" id="IPR036890">
    <property type="entry name" value="HATPase_C_sf"/>
</dbReference>
<gene>
    <name evidence="8" type="ORF">GCM10007424_11380</name>
</gene>
<dbReference type="Proteomes" id="UP000615760">
    <property type="component" value="Unassembled WGS sequence"/>
</dbReference>
<dbReference type="PROSITE" id="PS50005">
    <property type="entry name" value="TPR"/>
    <property type="match status" value="1"/>
</dbReference>
<comment type="catalytic activity">
    <reaction evidence="1">
        <text>ATP + protein L-histidine = ADP + protein N-phospho-L-histidine.</text>
        <dbReference type="EC" id="2.7.13.3"/>
    </reaction>
</comment>
<dbReference type="SUPFAM" id="SSF55874">
    <property type="entry name" value="ATPase domain of HSP90 chaperone/DNA topoisomerase II/histidine kinase"/>
    <property type="match status" value="1"/>
</dbReference>
<keyword evidence="3" id="KW-0808">Transferase</keyword>
<evidence type="ECO:0000256" key="1">
    <source>
        <dbReference type="ARBA" id="ARBA00000085"/>
    </source>
</evidence>
<dbReference type="Pfam" id="PF13181">
    <property type="entry name" value="TPR_8"/>
    <property type="match status" value="3"/>
</dbReference>
<evidence type="ECO:0000256" key="5">
    <source>
        <dbReference type="ARBA" id="ARBA00023012"/>
    </source>
</evidence>
<dbReference type="EMBL" id="BMJE01000003">
    <property type="protein sequence ID" value="GGB73197.1"/>
    <property type="molecule type" value="Genomic_DNA"/>
</dbReference>
<keyword evidence="7" id="KW-1133">Transmembrane helix</keyword>
<keyword evidence="5" id="KW-0902">Two-component regulatory system</keyword>
<dbReference type="InterPro" id="IPR011990">
    <property type="entry name" value="TPR-like_helical_dom_sf"/>
</dbReference>
<evidence type="ECO:0000256" key="2">
    <source>
        <dbReference type="ARBA" id="ARBA00012438"/>
    </source>
</evidence>
<evidence type="ECO:0000256" key="6">
    <source>
        <dbReference type="PROSITE-ProRule" id="PRU00339"/>
    </source>
</evidence>
<dbReference type="Gene3D" id="1.25.40.10">
    <property type="entry name" value="Tetratricopeptide repeat domain"/>
    <property type="match status" value="2"/>
</dbReference>
<proteinExistence type="predicted"/>